<accession>A0A0L8GMN2</accession>
<sequence length="442" mass="55024">MNRSRNMFRNSSRKHRGVMEPMTRMTMDFQGRYLDSSGRLVEPRCNDYYGRNSNYDRYRPMQNTGIYDNDKFQKYGRFMHFPERQMDMSGYQMDMRGRYMDKYGRHCNPYSRRHMNYPNNNYDNYHMYNPEKLMDMSNFQMDMHGRWMDSNGRYSSPFSNYGSRHHQNYPHFNYNWGQRGFNYPDRFFDMSNYQMDLDGKWMDTYGRHCHPFYDNSNYYGKQYNYNMYPHYNYNWGQKYYHYPERYFDMSNYQMDFDGRWMDMFGRSHSPFNGYNNNQGRQHHGQPHNSFSYGQRYQDRNFDIGNYQMDFDGRWMDMYGRYSHPFYGYNNFQSRYQHNLPQNFNWGQRSFHNPERLFDMGNYQMDFDGHWMDMDDRHCQPFTGNYNHSNRYQQNCNHSPSQNFNWSQRYQDNPEKFFDMSGYQMEFDGRWMDSNNYNSDNFW</sequence>
<proteinExistence type="predicted"/>
<dbReference type="EMBL" id="KQ421143">
    <property type="protein sequence ID" value="KOF78296.1"/>
    <property type="molecule type" value="Genomic_DNA"/>
</dbReference>
<dbReference type="AlphaFoldDB" id="A0A0L8GMN2"/>
<reference evidence="1" key="1">
    <citation type="submission" date="2015-07" db="EMBL/GenBank/DDBJ databases">
        <title>MeaNS - Measles Nucleotide Surveillance Program.</title>
        <authorList>
            <person name="Tran T."/>
            <person name="Druce J."/>
        </authorList>
    </citation>
    <scope>NUCLEOTIDE SEQUENCE</scope>
    <source>
        <strain evidence="1">UCB-OBI-ISO-001</strain>
        <tissue evidence="1">Gonad</tissue>
    </source>
</reference>
<name>A0A0L8GMN2_OCTBM</name>
<organism evidence="1">
    <name type="scientific">Octopus bimaculoides</name>
    <name type="common">California two-spotted octopus</name>
    <dbReference type="NCBI Taxonomy" id="37653"/>
    <lineage>
        <taxon>Eukaryota</taxon>
        <taxon>Metazoa</taxon>
        <taxon>Spiralia</taxon>
        <taxon>Lophotrochozoa</taxon>
        <taxon>Mollusca</taxon>
        <taxon>Cephalopoda</taxon>
        <taxon>Coleoidea</taxon>
        <taxon>Octopodiformes</taxon>
        <taxon>Octopoda</taxon>
        <taxon>Incirrata</taxon>
        <taxon>Octopodidae</taxon>
        <taxon>Octopus</taxon>
    </lineage>
</organism>
<gene>
    <name evidence="1" type="ORF">OCBIM_22030998mg</name>
</gene>
<evidence type="ECO:0000313" key="1">
    <source>
        <dbReference type="EMBL" id="KOF78296.1"/>
    </source>
</evidence>
<protein>
    <submittedName>
        <fullName evidence="1">Uncharacterized protein</fullName>
    </submittedName>
</protein>
<dbReference type="KEGG" id="obi:106875836"/>
<dbReference type="OrthoDB" id="10286965at2759"/>